<name>G8WTU0_STREN</name>
<dbReference type="Proteomes" id="UP000007842">
    <property type="component" value="Chromosome"/>
</dbReference>
<dbReference type="STRING" id="1003195.SCATT_19130"/>
<gene>
    <name evidence="2" type="ordered locus">SCATT_19130</name>
</gene>
<evidence type="ECO:0000313" key="3">
    <source>
        <dbReference type="Proteomes" id="UP000007842"/>
    </source>
</evidence>
<organism evidence="2 3">
    <name type="scientific">Streptantibioticus cattleyicolor (strain ATCC 35852 / DSM 46488 / JCM 4925 / NBRC 14057 / NRRL 8057)</name>
    <name type="common">Streptomyces cattleya</name>
    <dbReference type="NCBI Taxonomy" id="1003195"/>
    <lineage>
        <taxon>Bacteria</taxon>
        <taxon>Bacillati</taxon>
        <taxon>Actinomycetota</taxon>
        <taxon>Actinomycetes</taxon>
        <taxon>Kitasatosporales</taxon>
        <taxon>Streptomycetaceae</taxon>
        <taxon>Streptantibioticus</taxon>
    </lineage>
</organism>
<proteinExistence type="predicted"/>
<dbReference type="PATRIC" id="fig|1003195.29.peg.1923"/>
<dbReference type="KEGG" id="scy:SCATT_19130"/>
<dbReference type="HOGENOM" id="CLU_3222487_0_0_11"/>
<evidence type="ECO:0000256" key="1">
    <source>
        <dbReference type="SAM" id="MobiDB-lite"/>
    </source>
</evidence>
<accession>G8WTU0</accession>
<sequence>MRTPWDHGRVPRTGFAVRVGAVRPDAPAAPGARVCPRNPRRSTA</sequence>
<keyword evidence="3" id="KW-1185">Reference proteome</keyword>
<reference evidence="3" key="1">
    <citation type="submission" date="2011-12" db="EMBL/GenBank/DDBJ databases">
        <title>Complete genome sequence of Streptomyces cattleya strain DSM 46488.</title>
        <authorList>
            <person name="Ou H.-Y."/>
            <person name="Li P."/>
            <person name="Zhao C."/>
            <person name="O'Hagan D."/>
            <person name="Deng Z."/>
        </authorList>
    </citation>
    <scope>NUCLEOTIDE SEQUENCE [LARGE SCALE GENOMIC DNA]</scope>
    <source>
        <strain evidence="3">ATCC 35852 / DSM 46488 / JCM 4925 / NBRC 14057 / NRRL 8057</strain>
    </source>
</reference>
<protein>
    <submittedName>
        <fullName evidence="2">Uncharacterized protein</fullName>
    </submittedName>
</protein>
<dbReference type="AlphaFoldDB" id="G8WTU0"/>
<dbReference type="EMBL" id="CP003219">
    <property type="protein sequence ID" value="AEW94284.1"/>
    <property type="molecule type" value="Genomic_DNA"/>
</dbReference>
<feature type="region of interest" description="Disordered" evidence="1">
    <location>
        <begin position="21"/>
        <end position="44"/>
    </location>
</feature>
<evidence type="ECO:0000313" key="2">
    <source>
        <dbReference type="EMBL" id="AEW94284.1"/>
    </source>
</evidence>